<keyword evidence="1" id="KW-1133">Transmembrane helix</keyword>
<organism evidence="2 3">
    <name type="scientific">Sphingobacterium multivorum</name>
    <dbReference type="NCBI Taxonomy" id="28454"/>
    <lineage>
        <taxon>Bacteria</taxon>
        <taxon>Pseudomonadati</taxon>
        <taxon>Bacteroidota</taxon>
        <taxon>Sphingobacteriia</taxon>
        <taxon>Sphingobacteriales</taxon>
        <taxon>Sphingobacteriaceae</taxon>
        <taxon>Sphingobacterium</taxon>
    </lineage>
</organism>
<dbReference type="AlphaFoldDB" id="A0A654DFT4"/>
<protein>
    <submittedName>
        <fullName evidence="2">Uncharacterized protein</fullName>
    </submittedName>
</protein>
<evidence type="ECO:0000256" key="1">
    <source>
        <dbReference type="SAM" id="Phobius"/>
    </source>
</evidence>
<sequence>MNTETIFLLMPLLPCIIVYLIMMYGGIRGLTGEDFGLEKYLKRYGNTTKKNTVRKRGLFLCLVVSSILFTVTDIVILNNISSLQDSQLTKVLLGISLIPQSIFTLAYGIYYDKYLTQIILLGIDLKPLRPLTIVVILCVHITIVHLAFFLGATGFPDGLEY</sequence>
<keyword evidence="1" id="KW-0812">Transmembrane</keyword>
<dbReference type="EMBL" id="CABWMV010000025">
    <property type="protein sequence ID" value="VXD04442.1"/>
    <property type="molecule type" value="Genomic_DNA"/>
</dbReference>
<reference evidence="2 3" key="1">
    <citation type="submission" date="2019-10" db="EMBL/GenBank/DDBJ databases">
        <authorList>
            <person name="Karimi E."/>
        </authorList>
    </citation>
    <scope>NUCLEOTIDE SEQUENCE [LARGE SCALE GENOMIC DNA]</scope>
    <source>
        <strain evidence="2">Sphingobacterium sp. 8BC</strain>
    </source>
</reference>
<accession>A0A654DFT4</accession>
<feature type="transmembrane region" description="Helical" evidence="1">
    <location>
        <begin position="58"/>
        <end position="80"/>
    </location>
</feature>
<proteinExistence type="predicted"/>
<name>A0A654DFT4_SPHMU</name>
<feature type="transmembrane region" description="Helical" evidence="1">
    <location>
        <begin position="131"/>
        <end position="155"/>
    </location>
</feature>
<gene>
    <name evidence="2" type="ORF">SPHINGO8BC_60209</name>
</gene>
<evidence type="ECO:0000313" key="2">
    <source>
        <dbReference type="EMBL" id="VXD04442.1"/>
    </source>
</evidence>
<feature type="transmembrane region" description="Helical" evidence="1">
    <location>
        <begin position="92"/>
        <end position="110"/>
    </location>
</feature>
<feature type="transmembrane region" description="Helical" evidence="1">
    <location>
        <begin position="6"/>
        <end position="27"/>
    </location>
</feature>
<evidence type="ECO:0000313" key="3">
    <source>
        <dbReference type="Proteomes" id="UP000432350"/>
    </source>
</evidence>
<keyword evidence="1" id="KW-0472">Membrane</keyword>
<dbReference type="Proteomes" id="UP000432350">
    <property type="component" value="Unassembled WGS sequence"/>
</dbReference>